<protein>
    <submittedName>
        <fullName evidence="2">Acetyltransferase</fullName>
    </submittedName>
</protein>
<reference evidence="3" key="1">
    <citation type="submission" date="2019-02" db="EMBL/GenBank/DDBJ databases">
        <title>Draft genome sequence of Enterococcus sp. Gos25-1.</title>
        <authorList>
            <person name="Tanaka N."/>
            <person name="Shiwa Y."/>
            <person name="Fujita N."/>
        </authorList>
    </citation>
    <scope>NUCLEOTIDE SEQUENCE [LARGE SCALE GENOMIC DNA]</scope>
    <source>
        <strain evidence="3">Gos25-1</strain>
    </source>
</reference>
<dbReference type="EMBL" id="BJCC01000024">
    <property type="protein sequence ID" value="GCF94810.1"/>
    <property type="molecule type" value="Genomic_DNA"/>
</dbReference>
<sequence>MEIRIKKTNELSVSELLTIFQERVAVFVVEQQCPYQEVDADDRDAWHVSLCENDQLKAYARVMLREDHVTFGRVLVVDKFRRQGLGEQLVQAVLADIRQRFPKMPIKISAQSYLQDFYSRFGFKATSEIYLEDGIPHLDMLKNA</sequence>
<dbReference type="PROSITE" id="PS51186">
    <property type="entry name" value="GNAT"/>
    <property type="match status" value="1"/>
</dbReference>
<dbReference type="Proteomes" id="UP000290567">
    <property type="component" value="Unassembled WGS sequence"/>
</dbReference>
<proteinExistence type="predicted"/>
<dbReference type="InterPro" id="IPR016181">
    <property type="entry name" value="Acyl_CoA_acyltransferase"/>
</dbReference>
<comment type="caution">
    <text evidence="2">The sequence shown here is derived from an EMBL/GenBank/DDBJ whole genome shotgun (WGS) entry which is preliminary data.</text>
</comment>
<evidence type="ECO:0000259" key="1">
    <source>
        <dbReference type="PROSITE" id="PS51186"/>
    </source>
</evidence>
<evidence type="ECO:0000313" key="3">
    <source>
        <dbReference type="Proteomes" id="UP000290567"/>
    </source>
</evidence>
<dbReference type="AlphaFoldDB" id="A0A4P5PA39"/>
<evidence type="ECO:0000313" key="2">
    <source>
        <dbReference type="EMBL" id="GCF94810.1"/>
    </source>
</evidence>
<dbReference type="GO" id="GO:0016747">
    <property type="term" value="F:acyltransferase activity, transferring groups other than amino-acyl groups"/>
    <property type="evidence" value="ECO:0007669"/>
    <property type="project" value="InterPro"/>
</dbReference>
<dbReference type="InterPro" id="IPR000182">
    <property type="entry name" value="GNAT_dom"/>
</dbReference>
<dbReference type="Pfam" id="PF13673">
    <property type="entry name" value="Acetyltransf_10"/>
    <property type="match status" value="1"/>
</dbReference>
<dbReference type="RefSeq" id="WP_227873806.1">
    <property type="nucleotide sequence ID" value="NZ_BJCC01000024.1"/>
</dbReference>
<keyword evidence="3" id="KW-1185">Reference proteome</keyword>
<dbReference type="SUPFAM" id="SSF55729">
    <property type="entry name" value="Acyl-CoA N-acyltransferases (Nat)"/>
    <property type="match status" value="1"/>
</dbReference>
<name>A0A4P5PA39_9ENTE</name>
<feature type="domain" description="N-acetyltransferase" evidence="1">
    <location>
        <begin position="1"/>
        <end position="144"/>
    </location>
</feature>
<organism evidence="2 3">
    <name type="scientific">Enterococcus florum</name>
    <dbReference type="NCBI Taxonomy" id="2480627"/>
    <lineage>
        <taxon>Bacteria</taxon>
        <taxon>Bacillati</taxon>
        <taxon>Bacillota</taxon>
        <taxon>Bacilli</taxon>
        <taxon>Lactobacillales</taxon>
        <taxon>Enterococcaceae</taxon>
        <taxon>Enterococcus</taxon>
    </lineage>
</organism>
<accession>A0A4P5PA39</accession>
<keyword evidence="2" id="KW-0808">Transferase</keyword>
<dbReference type="CDD" id="cd04301">
    <property type="entry name" value="NAT_SF"/>
    <property type="match status" value="1"/>
</dbReference>
<dbReference type="Gene3D" id="3.40.630.30">
    <property type="match status" value="1"/>
</dbReference>
<gene>
    <name evidence="2" type="ORF">NRIC_27010</name>
</gene>